<dbReference type="CDD" id="cd03249">
    <property type="entry name" value="ABC_MTABC3_MDL1_MDL2"/>
    <property type="match status" value="1"/>
</dbReference>
<dbReference type="Proteomes" id="UP000631114">
    <property type="component" value="Unassembled WGS sequence"/>
</dbReference>
<dbReference type="GO" id="GO:0015421">
    <property type="term" value="F:ABC-type oligopeptide transporter activity"/>
    <property type="evidence" value="ECO:0007669"/>
    <property type="project" value="TreeGrafter"/>
</dbReference>
<keyword evidence="6" id="KW-0547">Nucleotide-binding</keyword>
<keyword evidence="3" id="KW-0813">Transport</keyword>
<dbReference type="FunFam" id="3.40.50.300:FF:000251">
    <property type="entry name" value="ABC transporter B family member 19"/>
    <property type="match status" value="1"/>
</dbReference>
<evidence type="ECO:0000256" key="2">
    <source>
        <dbReference type="ARBA" id="ARBA00007577"/>
    </source>
</evidence>
<dbReference type="GO" id="GO:0090374">
    <property type="term" value="P:oligopeptide export from mitochondrion"/>
    <property type="evidence" value="ECO:0007669"/>
    <property type="project" value="TreeGrafter"/>
</dbReference>
<feature type="domain" description="ABC transmembrane type-1" evidence="12">
    <location>
        <begin position="67"/>
        <end position="203"/>
    </location>
</feature>
<dbReference type="PANTHER" id="PTHR43394">
    <property type="entry name" value="ATP-DEPENDENT PERMEASE MDL1, MITOCHONDRIAL"/>
    <property type="match status" value="1"/>
</dbReference>
<evidence type="ECO:0000256" key="7">
    <source>
        <dbReference type="ARBA" id="ARBA00022840"/>
    </source>
</evidence>
<comment type="caution">
    <text evidence="13">The sequence shown here is derived from an EMBL/GenBank/DDBJ whole genome shotgun (WGS) entry which is preliminary data.</text>
</comment>
<dbReference type="InterPro" id="IPR011527">
    <property type="entry name" value="ABC1_TM_dom"/>
</dbReference>
<dbReference type="SUPFAM" id="SSF52540">
    <property type="entry name" value="P-loop containing nucleoside triphosphate hydrolases"/>
    <property type="match status" value="2"/>
</dbReference>
<dbReference type="InterPro" id="IPR039421">
    <property type="entry name" value="Type_1_exporter"/>
</dbReference>
<evidence type="ECO:0000256" key="10">
    <source>
        <dbReference type="SAM" id="Phobius"/>
    </source>
</evidence>
<keyword evidence="9 10" id="KW-0472">Membrane</keyword>
<keyword evidence="8 10" id="KW-1133">Transmembrane helix</keyword>
<dbReference type="GO" id="GO:0005524">
    <property type="term" value="F:ATP binding"/>
    <property type="evidence" value="ECO:0007669"/>
    <property type="project" value="UniProtKB-KW"/>
</dbReference>
<evidence type="ECO:0000256" key="6">
    <source>
        <dbReference type="ARBA" id="ARBA00022741"/>
    </source>
</evidence>
<evidence type="ECO:0000256" key="9">
    <source>
        <dbReference type="ARBA" id="ARBA00023136"/>
    </source>
</evidence>
<keyword evidence="4 10" id="KW-0812">Transmembrane</keyword>
<keyword evidence="14" id="KW-1185">Reference proteome</keyword>
<dbReference type="PROSITE" id="PS50893">
    <property type="entry name" value="ABC_TRANSPORTER_2"/>
    <property type="match status" value="1"/>
</dbReference>
<evidence type="ECO:0000256" key="1">
    <source>
        <dbReference type="ARBA" id="ARBA00004141"/>
    </source>
</evidence>
<dbReference type="Pfam" id="PF00664">
    <property type="entry name" value="ABC_membrane"/>
    <property type="match status" value="1"/>
</dbReference>
<dbReference type="InterPro" id="IPR003593">
    <property type="entry name" value="AAA+_ATPase"/>
</dbReference>
<evidence type="ECO:0000259" key="12">
    <source>
        <dbReference type="PROSITE" id="PS50929"/>
    </source>
</evidence>
<gene>
    <name evidence="13" type="ORF">IFM89_016891</name>
</gene>
<evidence type="ECO:0000256" key="5">
    <source>
        <dbReference type="ARBA" id="ARBA00022737"/>
    </source>
</evidence>
<dbReference type="AlphaFoldDB" id="A0A835HYZ9"/>
<dbReference type="EMBL" id="JADFTS010000004">
    <property type="protein sequence ID" value="KAF9609530.1"/>
    <property type="molecule type" value="Genomic_DNA"/>
</dbReference>
<dbReference type="GO" id="GO:0005743">
    <property type="term" value="C:mitochondrial inner membrane"/>
    <property type="evidence" value="ECO:0007669"/>
    <property type="project" value="TreeGrafter"/>
</dbReference>
<dbReference type="PANTHER" id="PTHR43394:SF11">
    <property type="entry name" value="ATP-BINDING CASSETTE TRANSPORTER"/>
    <property type="match status" value="1"/>
</dbReference>
<keyword evidence="5" id="KW-0677">Repeat</keyword>
<dbReference type="Gene3D" id="1.20.1560.10">
    <property type="entry name" value="ABC transporter type 1, transmembrane domain"/>
    <property type="match status" value="1"/>
</dbReference>
<dbReference type="SMART" id="SM00382">
    <property type="entry name" value="AAA"/>
    <property type="match status" value="1"/>
</dbReference>
<organism evidence="13 14">
    <name type="scientific">Coptis chinensis</name>
    <dbReference type="NCBI Taxonomy" id="261450"/>
    <lineage>
        <taxon>Eukaryota</taxon>
        <taxon>Viridiplantae</taxon>
        <taxon>Streptophyta</taxon>
        <taxon>Embryophyta</taxon>
        <taxon>Tracheophyta</taxon>
        <taxon>Spermatophyta</taxon>
        <taxon>Magnoliopsida</taxon>
        <taxon>Ranunculales</taxon>
        <taxon>Ranunculaceae</taxon>
        <taxon>Coptidoideae</taxon>
        <taxon>Coptis</taxon>
    </lineage>
</organism>
<dbReference type="Pfam" id="PF00005">
    <property type="entry name" value="ABC_tran"/>
    <property type="match status" value="1"/>
</dbReference>
<evidence type="ECO:0000256" key="3">
    <source>
        <dbReference type="ARBA" id="ARBA00022448"/>
    </source>
</evidence>
<feature type="domain" description="ABC transporter" evidence="11">
    <location>
        <begin position="248"/>
        <end position="474"/>
    </location>
</feature>
<comment type="similarity">
    <text evidence="2">Belongs to the ABC transporter superfamily. ABCB family. Multidrug resistance exporter (TC 3.A.1.201) subfamily.</text>
</comment>
<comment type="subcellular location">
    <subcellularLocation>
        <location evidence="1">Membrane</location>
        <topology evidence="1">Multi-pass membrane protein</topology>
    </subcellularLocation>
</comment>
<dbReference type="OrthoDB" id="6500128at2759"/>
<dbReference type="InterPro" id="IPR027417">
    <property type="entry name" value="P-loop_NTPase"/>
</dbReference>
<evidence type="ECO:0000256" key="8">
    <source>
        <dbReference type="ARBA" id="ARBA00022989"/>
    </source>
</evidence>
<feature type="transmembrane region" description="Helical" evidence="10">
    <location>
        <begin position="111"/>
        <end position="140"/>
    </location>
</feature>
<dbReference type="InterPro" id="IPR003439">
    <property type="entry name" value="ABC_transporter-like_ATP-bd"/>
</dbReference>
<sequence length="474" mass="51744">MSNRTTIIVAHRLSTIRAVDTIVVLKNGRVVESGNHLELMSDKKGAYATLVSLQEWKLLYLLLESPILRNEIGWFDLDENNTGSLVSNLAAGATLLRSTLADRVSTIVQNLALTVIVFIIAFTLSWCIASVVIATFPLLIGASITEQLFLQGFGGDYTQAYSRATSVAREAITNIRTVAAFGAEARIVSHFTSELNEPNKLALGMMHHNSLDSAPMHSAYVFSILERRTAIDPNDSTSEGVTEIEDDVEFRNVSFSYPMRPDVSVFKDLNLRVSAGSNLALVGPSGSGKSSVIALMMRFYDPTSGSILIDGRVIRCLNLRSLRLKIGLVQQEPALFSTTVYENIQYGKDGASEIEVIRAAKAANAHGFISRMPEGYHTQVGERGVQLSGGQKQKVAIARAILKDPTILLLDEATSALDSASEMTVQEALDKLMKGRATIIVTHRLSTIRDVDMICVLQHGKVVEHGSHEELMKL</sequence>
<dbReference type="GO" id="GO:0016887">
    <property type="term" value="F:ATP hydrolysis activity"/>
    <property type="evidence" value="ECO:0007669"/>
    <property type="project" value="InterPro"/>
</dbReference>
<keyword evidence="7" id="KW-0067">ATP-binding</keyword>
<evidence type="ECO:0000313" key="13">
    <source>
        <dbReference type="EMBL" id="KAF9609530.1"/>
    </source>
</evidence>
<dbReference type="PROSITE" id="PS50929">
    <property type="entry name" value="ABC_TM1F"/>
    <property type="match status" value="1"/>
</dbReference>
<evidence type="ECO:0000313" key="14">
    <source>
        <dbReference type="Proteomes" id="UP000631114"/>
    </source>
</evidence>
<dbReference type="InterPro" id="IPR017871">
    <property type="entry name" value="ABC_transporter-like_CS"/>
</dbReference>
<dbReference type="Gene3D" id="3.40.50.300">
    <property type="entry name" value="P-loop containing nucleotide triphosphate hydrolases"/>
    <property type="match status" value="2"/>
</dbReference>
<dbReference type="PROSITE" id="PS00211">
    <property type="entry name" value="ABC_TRANSPORTER_1"/>
    <property type="match status" value="1"/>
</dbReference>
<name>A0A835HYZ9_9MAGN</name>
<proteinExistence type="inferred from homology"/>
<evidence type="ECO:0000259" key="11">
    <source>
        <dbReference type="PROSITE" id="PS50893"/>
    </source>
</evidence>
<reference evidence="13 14" key="1">
    <citation type="submission" date="2020-10" db="EMBL/GenBank/DDBJ databases">
        <title>The Coptis chinensis genome and diversification of protoberbering-type alkaloids.</title>
        <authorList>
            <person name="Wang B."/>
            <person name="Shu S."/>
            <person name="Song C."/>
            <person name="Liu Y."/>
        </authorList>
    </citation>
    <scope>NUCLEOTIDE SEQUENCE [LARGE SCALE GENOMIC DNA]</scope>
    <source>
        <strain evidence="13">HL-2020</strain>
        <tissue evidence="13">Leaf</tissue>
    </source>
</reference>
<accession>A0A835HYZ9</accession>
<dbReference type="InterPro" id="IPR036640">
    <property type="entry name" value="ABC1_TM_sf"/>
</dbReference>
<dbReference type="SUPFAM" id="SSF90123">
    <property type="entry name" value="ABC transporter transmembrane region"/>
    <property type="match status" value="1"/>
</dbReference>
<protein>
    <submittedName>
        <fullName evidence="13">Uncharacterized protein</fullName>
    </submittedName>
</protein>
<evidence type="ECO:0000256" key="4">
    <source>
        <dbReference type="ARBA" id="ARBA00022692"/>
    </source>
</evidence>